<dbReference type="OrthoDB" id="9765776at2"/>
<dbReference type="AlphaFoldDB" id="W1RUS5"/>
<comment type="caution">
    <text evidence="8">The sequence shown here is derived from an EMBL/GenBank/DDBJ whole genome shotgun (WGS) entry which is preliminary data.</text>
</comment>
<sequence>MLFMNKKSSTRIAELEKELSAFQDIQDDLQQEMLYFALDSEGKIIGANALFLTSVGYDVKEMTGKYLKDFILKKSLNKEHCQRMLSCIGSKTHWHGALQLETKDGKEAWYRAIIQPTKNAEGKVVLAVYSAELTRTISQSKELEDMLAALNRSSAVIEFNLDGIVLNANDNFLKGMGYSKSQIVGKHHKMFCEPQEAESQDYRDFWKQLRSGEPVSKRFKRIDSRGETVWLEASYNPIHDDNGELYKVAKFATVITEQMNREFAIAETSDIAYEISKTSDADALTGINVIKSTIQTMGELSEQMSSASKGIFELDTQSLKVAELVESIRGIADQTNLLALNAAIEAARAGEQGRGFAVVADEVRQLASRTSSATEEIIKVVGENKKLTEQAVSLIEESMGKAHKGLELSNEAGRVMNAIQAGSRKVVDAISQFNKKR</sequence>
<evidence type="ECO:0000256" key="1">
    <source>
        <dbReference type="ARBA" id="ARBA00004370"/>
    </source>
</evidence>
<evidence type="ECO:0000256" key="4">
    <source>
        <dbReference type="SAM" id="Coils"/>
    </source>
</evidence>
<proteinExistence type="predicted"/>
<evidence type="ECO:0000256" key="3">
    <source>
        <dbReference type="PROSITE-ProRule" id="PRU00284"/>
    </source>
</evidence>
<dbReference type="eggNOG" id="COG2202">
    <property type="taxonomic scope" value="Bacteria"/>
</dbReference>
<keyword evidence="2 3" id="KW-0807">Transducer</keyword>
<accession>W1RUS5</accession>
<dbReference type="Pfam" id="PF13426">
    <property type="entry name" value="PAS_9"/>
    <property type="match status" value="1"/>
</dbReference>
<dbReference type="PROSITE" id="PS50112">
    <property type="entry name" value="PAS"/>
    <property type="match status" value="2"/>
</dbReference>
<gene>
    <name evidence="8" type="ORF">D104_08610</name>
</gene>
<dbReference type="GO" id="GO:0016020">
    <property type="term" value="C:membrane"/>
    <property type="evidence" value="ECO:0007669"/>
    <property type="project" value="UniProtKB-SubCell"/>
</dbReference>
<feature type="domain" description="Methyl-accepting transducer" evidence="5">
    <location>
        <begin position="265"/>
        <end position="437"/>
    </location>
</feature>
<dbReference type="PROSITE" id="PS50111">
    <property type="entry name" value="CHEMOTAXIS_TRANSDUC_2"/>
    <property type="match status" value="1"/>
</dbReference>
<protein>
    <submittedName>
        <fullName evidence="8">Chemotaxis protein</fullName>
    </submittedName>
</protein>
<dbReference type="NCBIfam" id="TIGR00229">
    <property type="entry name" value="sensory_box"/>
    <property type="match status" value="2"/>
</dbReference>
<evidence type="ECO:0000259" key="6">
    <source>
        <dbReference type="PROSITE" id="PS50112"/>
    </source>
</evidence>
<dbReference type="SMART" id="SM00091">
    <property type="entry name" value="PAS"/>
    <property type="match status" value="2"/>
</dbReference>
<dbReference type="EMBL" id="AYOZ01000012">
    <property type="protein sequence ID" value="ETI60752.1"/>
    <property type="molecule type" value="Genomic_DNA"/>
</dbReference>
<evidence type="ECO:0000259" key="7">
    <source>
        <dbReference type="PROSITE" id="PS50113"/>
    </source>
</evidence>
<dbReference type="GO" id="GO:0007165">
    <property type="term" value="P:signal transduction"/>
    <property type="evidence" value="ECO:0007669"/>
    <property type="project" value="UniProtKB-KW"/>
</dbReference>
<dbReference type="SUPFAM" id="SSF58104">
    <property type="entry name" value="Methyl-accepting chemotaxis protein (MCP) signaling domain"/>
    <property type="match status" value="1"/>
</dbReference>
<dbReference type="PATRIC" id="fig|1208321.3.peg.1708"/>
<evidence type="ECO:0000313" key="9">
    <source>
        <dbReference type="Proteomes" id="UP000018857"/>
    </source>
</evidence>
<keyword evidence="4" id="KW-0175">Coiled coil</keyword>
<dbReference type="InterPro" id="IPR035965">
    <property type="entry name" value="PAS-like_dom_sf"/>
</dbReference>
<dbReference type="InterPro" id="IPR000014">
    <property type="entry name" value="PAS"/>
</dbReference>
<name>W1RUS5_9GAMM</name>
<dbReference type="SMART" id="SM00283">
    <property type="entry name" value="MA"/>
    <property type="match status" value="1"/>
</dbReference>
<feature type="domain" description="PAC" evidence="7">
    <location>
        <begin position="213"/>
        <end position="267"/>
    </location>
</feature>
<dbReference type="CDD" id="cd00130">
    <property type="entry name" value="PAS"/>
    <property type="match status" value="2"/>
</dbReference>
<organism evidence="8 9">
    <name type="scientific">Marinomonas profundimaris</name>
    <dbReference type="NCBI Taxonomy" id="1208321"/>
    <lineage>
        <taxon>Bacteria</taxon>
        <taxon>Pseudomonadati</taxon>
        <taxon>Pseudomonadota</taxon>
        <taxon>Gammaproteobacteria</taxon>
        <taxon>Oceanospirillales</taxon>
        <taxon>Oceanospirillaceae</taxon>
        <taxon>Marinomonas</taxon>
    </lineage>
</organism>
<dbReference type="STRING" id="1208321.D104_08610"/>
<evidence type="ECO:0000256" key="2">
    <source>
        <dbReference type="ARBA" id="ARBA00023224"/>
    </source>
</evidence>
<comment type="subcellular location">
    <subcellularLocation>
        <location evidence="1">Membrane</location>
    </subcellularLocation>
</comment>
<dbReference type="Proteomes" id="UP000018857">
    <property type="component" value="Unassembled WGS sequence"/>
</dbReference>
<dbReference type="InterPro" id="IPR013655">
    <property type="entry name" value="PAS_fold_3"/>
</dbReference>
<dbReference type="PANTHER" id="PTHR32089:SF112">
    <property type="entry name" value="LYSOZYME-LIKE PROTEIN-RELATED"/>
    <property type="match status" value="1"/>
</dbReference>
<evidence type="ECO:0000313" key="8">
    <source>
        <dbReference type="EMBL" id="ETI60752.1"/>
    </source>
</evidence>
<evidence type="ECO:0000259" key="5">
    <source>
        <dbReference type="PROSITE" id="PS50111"/>
    </source>
</evidence>
<dbReference type="Pfam" id="PF08447">
    <property type="entry name" value="PAS_3"/>
    <property type="match status" value="1"/>
</dbReference>
<dbReference type="Gene3D" id="3.30.450.20">
    <property type="entry name" value="PAS domain"/>
    <property type="match status" value="2"/>
</dbReference>
<dbReference type="PROSITE" id="PS50113">
    <property type="entry name" value="PAC"/>
    <property type="match status" value="1"/>
</dbReference>
<dbReference type="Pfam" id="PF00015">
    <property type="entry name" value="MCPsignal"/>
    <property type="match status" value="1"/>
</dbReference>
<dbReference type="eggNOG" id="COG0840">
    <property type="taxonomic scope" value="Bacteria"/>
</dbReference>
<dbReference type="Gene3D" id="1.10.287.950">
    <property type="entry name" value="Methyl-accepting chemotaxis protein"/>
    <property type="match status" value="1"/>
</dbReference>
<feature type="coiled-coil region" evidence="4">
    <location>
        <begin position="5"/>
        <end position="32"/>
    </location>
</feature>
<dbReference type="InterPro" id="IPR000700">
    <property type="entry name" value="PAS-assoc_C"/>
</dbReference>
<dbReference type="PANTHER" id="PTHR32089">
    <property type="entry name" value="METHYL-ACCEPTING CHEMOTAXIS PROTEIN MCPB"/>
    <property type="match status" value="1"/>
</dbReference>
<dbReference type="SUPFAM" id="SSF55785">
    <property type="entry name" value="PYP-like sensor domain (PAS domain)"/>
    <property type="match status" value="2"/>
</dbReference>
<keyword evidence="9" id="KW-1185">Reference proteome</keyword>
<dbReference type="GO" id="GO:0006935">
    <property type="term" value="P:chemotaxis"/>
    <property type="evidence" value="ECO:0007669"/>
    <property type="project" value="UniProtKB-ARBA"/>
</dbReference>
<feature type="domain" description="PAS" evidence="6">
    <location>
        <begin position="139"/>
        <end position="186"/>
    </location>
</feature>
<dbReference type="InterPro" id="IPR004089">
    <property type="entry name" value="MCPsignal_dom"/>
</dbReference>
<feature type="domain" description="PAS" evidence="6">
    <location>
        <begin position="35"/>
        <end position="71"/>
    </location>
</feature>
<reference evidence="8 9" key="1">
    <citation type="journal article" date="2014" name="Genome Announc.">
        <title>Draft Genome Sequence of Marinomonas sp. Strain D104, a Polycyclic Aromatic Hydrocarbon-Degrading Bacterium from the Deep-Sea Sediment of the Arctic Ocean.</title>
        <authorList>
            <person name="Dong C."/>
            <person name="Bai X."/>
            <person name="Lai Q."/>
            <person name="Xie Y."/>
            <person name="Chen X."/>
            <person name="Shao Z."/>
        </authorList>
    </citation>
    <scope>NUCLEOTIDE SEQUENCE [LARGE SCALE GENOMIC DNA]</scope>
    <source>
        <strain evidence="8 9">D104</strain>
    </source>
</reference>